<comment type="caution">
    <text evidence="1">The sequence shown here is derived from an EMBL/GenBank/DDBJ whole genome shotgun (WGS) entry which is preliminary data.</text>
</comment>
<evidence type="ECO:0000313" key="1">
    <source>
        <dbReference type="EMBL" id="KPE52725.1"/>
    </source>
</evidence>
<dbReference type="Proteomes" id="UP000037953">
    <property type="component" value="Unassembled WGS sequence"/>
</dbReference>
<evidence type="ECO:0000313" key="2">
    <source>
        <dbReference type="Proteomes" id="UP000037953"/>
    </source>
</evidence>
<dbReference type="PATRIC" id="fig|253.9.peg.332"/>
<protein>
    <submittedName>
        <fullName evidence="1">Uncharacterized protein</fullName>
    </submittedName>
</protein>
<gene>
    <name evidence="1" type="ORF">AOB46_01580</name>
</gene>
<dbReference type="OrthoDB" id="656959at2"/>
<sequence>MTSKIHILLFSVIFLLSFGQKKKKANVDLLSEYSSYRDGDLRKDFKPIAPEKRATRFPFNKATQIKIISYNLNLKRTGAGYTPPPPLPKTKEDSINLTKYYDSIKKNVKLELREAVKHSDFEDIQESKTLTRSEISELTDVIYNTCNKYYISVVSTNGCFFPRNAILFYDKNDKVFAYFEICFECSGIVSSPKNMLAPIEACEYLYPELEKFFKSKGVTTQFIERK</sequence>
<dbReference type="EMBL" id="LJOD01000001">
    <property type="protein sequence ID" value="KPE52725.1"/>
    <property type="molecule type" value="Genomic_DNA"/>
</dbReference>
<organism evidence="1 2">
    <name type="scientific">Chryseobacterium indologenes</name>
    <name type="common">Flavobacterium indologenes</name>
    <dbReference type="NCBI Taxonomy" id="253"/>
    <lineage>
        <taxon>Bacteria</taxon>
        <taxon>Pseudomonadati</taxon>
        <taxon>Bacteroidota</taxon>
        <taxon>Flavobacteriia</taxon>
        <taxon>Flavobacteriales</taxon>
        <taxon>Weeksellaceae</taxon>
        <taxon>Chryseobacterium group</taxon>
        <taxon>Chryseobacterium</taxon>
    </lineage>
</organism>
<proteinExistence type="predicted"/>
<name>A0A0N0ZXQ5_CHRID</name>
<reference evidence="2" key="2">
    <citation type="submission" date="2015-09" db="EMBL/GenBank/DDBJ databases">
        <title>Draft genome sequence of a multidrug-resistant Chryseobacterium indologenes isolate from Malaysia.</title>
        <authorList>
            <person name="Yu C.Y."/>
            <person name="Ang G.Y."/>
            <person name="Chan K.-G."/>
        </authorList>
    </citation>
    <scope>NUCLEOTIDE SEQUENCE [LARGE SCALE GENOMIC DNA]</scope>
    <source>
        <strain evidence="2">CI_885</strain>
    </source>
</reference>
<reference evidence="1 2" key="1">
    <citation type="journal article" date="2015" name="Genom Data">
        <title>Draft genome sequence of a multidrug-resistant Chryseobacterium indologenes isolate from Malaysia.</title>
        <authorList>
            <person name="Yu C.Y."/>
            <person name="Ang G.Y."/>
            <person name="Cheng H.J."/>
            <person name="Cheong Y.M."/>
            <person name="Yin W.F."/>
            <person name="Chan K.G."/>
        </authorList>
    </citation>
    <scope>NUCLEOTIDE SEQUENCE [LARGE SCALE GENOMIC DNA]</scope>
    <source>
        <strain evidence="1 2">CI_885</strain>
    </source>
</reference>
<accession>A0A0N0ZXQ5</accession>
<dbReference type="AlphaFoldDB" id="A0A0N0ZXQ5"/>
<dbReference type="RefSeq" id="WP_062696287.1">
    <property type="nucleotide sequence ID" value="NZ_LJOD01000001.1"/>
</dbReference>